<feature type="compositionally biased region" description="Polar residues" evidence="1">
    <location>
        <begin position="42"/>
        <end position="51"/>
    </location>
</feature>
<dbReference type="OrthoDB" id="2143914at2759"/>
<keyword evidence="5" id="KW-1185">Reference proteome</keyword>
<dbReference type="InterPro" id="IPR001005">
    <property type="entry name" value="SANT/Myb"/>
</dbReference>
<dbReference type="GO" id="GO:0000978">
    <property type="term" value="F:RNA polymerase II cis-regulatory region sequence-specific DNA binding"/>
    <property type="evidence" value="ECO:0007669"/>
    <property type="project" value="TreeGrafter"/>
</dbReference>
<dbReference type="PANTHER" id="PTHR45614:SF51">
    <property type="entry name" value="MYB-LIKE DNA-BINDING PROTEIN BAS1"/>
    <property type="match status" value="1"/>
</dbReference>
<evidence type="ECO:0000313" key="4">
    <source>
        <dbReference type="EMBL" id="KAA8494854.1"/>
    </source>
</evidence>
<dbReference type="GO" id="GO:0000981">
    <property type="term" value="F:DNA-binding transcription factor activity, RNA polymerase II-specific"/>
    <property type="evidence" value="ECO:0007669"/>
    <property type="project" value="TreeGrafter"/>
</dbReference>
<feature type="compositionally biased region" description="Basic and acidic residues" evidence="1">
    <location>
        <begin position="85"/>
        <end position="94"/>
    </location>
</feature>
<dbReference type="InterPro" id="IPR050560">
    <property type="entry name" value="MYB_TF"/>
</dbReference>
<name>A0A5J4YVW8_PORPP</name>
<dbReference type="Pfam" id="PF13921">
    <property type="entry name" value="Myb_DNA-bind_6"/>
    <property type="match status" value="1"/>
</dbReference>
<accession>A0A5J4YVW8</accession>
<evidence type="ECO:0000256" key="1">
    <source>
        <dbReference type="SAM" id="MobiDB-lite"/>
    </source>
</evidence>
<feature type="compositionally biased region" description="Basic and acidic residues" evidence="1">
    <location>
        <begin position="419"/>
        <end position="434"/>
    </location>
</feature>
<dbReference type="PROSITE" id="PS50090">
    <property type="entry name" value="MYB_LIKE"/>
    <property type="match status" value="2"/>
</dbReference>
<feature type="compositionally biased region" description="Basic and acidic residues" evidence="1">
    <location>
        <begin position="15"/>
        <end position="35"/>
    </location>
</feature>
<dbReference type="InterPro" id="IPR017930">
    <property type="entry name" value="Myb_dom"/>
</dbReference>
<feature type="domain" description="HTH myb-type" evidence="3">
    <location>
        <begin position="248"/>
        <end position="294"/>
    </location>
</feature>
<evidence type="ECO:0000259" key="2">
    <source>
        <dbReference type="PROSITE" id="PS50090"/>
    </source>
</evidence>
<dbReference type="EMBL" id="VRMN01000004">
    <property type="protein sequence ID" value="KAA8494854.1"/>
    <property type="molecule type" value="Genomic_DNA"/>
</dbReference>
<dbReference type="PANTHER" id="PTHR45614">
    <property type="entry name" value="MYB PROTEIN-RELATED"/>
    <property type="match status" value="1"/>
</dbReference>
<feature type="region of interest" description="Disordered" evidence="1">
    <location>
        <begin position="404"/>
        <end position="434"/>
    </location>
</feature>
<organism evidence="4 5">
    <name type="scientific">Porphyridium purpureum</name>
    <name type="common">Red alga</name>
    <name type="synonym">Porphyridium cruentum</name>
    <dbReference type="NCBI Taxonomy" id="35688"/>
    <lineage>
        <taxon>Eukaryota</taxon>
        <taxon>Rhodophyta</taxon>
        <taxon>Bangiophyceae</taxon>
        <taxon>Porphyridiales</taxon>
        <taxon>Porphyridiaceae</taxon>
        <taxon>Porphyridium</taxon>
    </lineage>
</organism>
<evidence type="ECO:0000313" key="5">
    <source>
        <dbReference type="Proteomes" id="UP000324585"/>
    </source>
</evidence>
<dbReference type="SUPFAM" id="SSF46689">
    <property type="entry name" value="Homeodomain-like"/>
    <property type="match status" value="1"/>
</dbReference>
<proteinExistence type="predicted"/>
<gene>
    <name evidence="4" type="ORF">FVE85_3095</name>
</gene>
<dbReference type="SMART" id="SM00717">
    <property type="entry name" value="SANT"/>
    <property type="match status" value="2"/>
</dbReference>
<dbReference type="AlphaFoldDB" id="A0A5J4YVW8"/>
<protein>
    <submittedName>
        <fullName evidence="4">Transcription factor</fullName>
    </submittedName>
</protein>
<feature type="domain" description="HTH myb-type" evidence="3">
    <location>
        <begin position="295"/>
        <end position="350"/>
    </location>
</feature>
<sequence>MPNISAWENTYKTVVRDTMNRKTPSHSHEKQEREQWMPVSGDMSTMVTSASRVPEAEPPASRALQRPRSGVRETAPTSTVTQAHQLERPTHRSPSDSLLFSSLSQRFANFGTIMARTLPLHLIEQRRNNRTPLSRLVREAGVDMHGHFLPASESPSFAPLLPHTGEWPVRTMPALGSARRTSSSSSEDNGQNMHICASAIQGPPSRHSEEPRCIFFAEVDTNTVSTPSAPNTAAGHEQVAVSLPGDGRRRWQAWEDDIVRDMVGKQGPQLWNKIAERLPHRTANQIRLRWRQSLDPDLRKSAFTEDEDKQLLHLQGLFGNKWKVIASQIGGNHCFNDVKNRWHNLQKKKIRRLDLPTSVEERNSDEDSSSPERVEPITAAYCDAQMPHLMTVSNKVHLARDPSLGQAKTKHGKAKAVRTVHDQGARGEEQNFST</sequence>
<comment type="caution">
    <text evidence="4">The sequence shown here is derived from an EMBL/GenBank/DDBJ whole genome shotgun (WGS) entry which is preliminary data.</text>
</comment>
<dbReference type="GO" id="GO:0005634">
    <property type="term" value="C:nucleus"/>
    <property type="evidence" value="ECO:0007669"/>
    <property type="project" value="TreeGrafter"/>
</dbReference>
<dbReference type="CDD" id="cd00167">
    <property type="entry name" value="SANT"/>
    <property type="match status" value="2"/>
</dbReference>
<reference evidence="5" key="1">
    <citation type="journal article" date="2019" name="Nat. Commun.">
        <title>Expansion of phycobilisome linker gene families in mesophilic red algae.</title>
        <authorList>
            <person name="Lee J."/>
            <person name="Kim D."/>
            <person name="Bhattacharya D."/>
            <person name="Yoon H.S."/>
        </authorList>
    </citation>
    <scope>NUCLEOTIDE SEQUENCE [LARGE SCALE GENOMIC DNA]</scope>
    <source>
        <strain evidence="5">CCMP 1328</strain>
    </source>
</reference>
<evidence type="ECO:0000259" key="3">
    <source>
        <dbReference type="PROSITE" id="PS51294"/>
    </source>
</evidence>
<dbReference type="Proteomes" id="UP000324585">
    <property type="component" value="Unassembled WGS sequence"/>
</dbReference>
<dbReference type="PROSITE" id="PS51294">
    <property type="entry name" value="HTH_MYB"/>
    <property type="match status" value="2"/>
</dbReference>
<feature type="region of interest" description="Disordered" evidence="1">
    <location>
        <begin position="15"/>
        <end position="97"/>
    </location>
</feature>
<feature type="compositionally biased region" description="Polar residues" evidence="1">
    <location>
        <begin position="75"/>
        <end position="84"/>
    </location>
</feature>
<dbReference type="Gene3D" id="1.10.10.60">
    <property type="entry name" value="Homeodomain-like"/>
    <property type="match status" value="2"/>
</dbReference>
<feature type="domain" description="Myb-like" evidence="2">
    <location>
        <begin position="243"/>
        <end position="294"/>
    </location>
</feature>
<dbReference type="InterPro" id="IPR009057">
    <property type="entry name" value="Homeodomain-like_sf"/>
</dbReference>
<feature type="compositionally biased region" description="Basic residues" evidence="1">
    <location>
        <begin position="408"/>
        <end position="418"/>
    </location>
</feature>
<feature type="domain" description="Myb-like" evidence="2">
    <location>
        <begin position="295"/>
        <end position="346"/>
    </location>
</feature>